<name>A0AA38S299_9PEZI</name>
<dbReference type="InterPro" id="IPR049163">
    <property type="entry name" value="Pif1-like_2B_dom"/>
</dbReference>
<dbReference type="Pfam" id="PF21530">
    <property type="entry name" value="Pif1_2B_dom"/>
    <property type="match status" value="1"/>
</dbReference>
<dbReference type="InterPro" id="IPR010285">
    <property type="entry name" value="DNA_helicase_pif1-like_DEAD"/>
</dbReference>
<dbReference type="InterPro" id="IPR051055">
    <property type="entry name" value="PIF1_helicase"/>
</dbReference>
<evidence type="ECO:0000256" key="4">
    <source>
        <dbReference type="ARBA" id="ARBA00022806"/>
    </source>
</evidence>
<evidence type="ECO:0000256" key="1">
    <source>
        <dbReference type="ARBA" id="ARBA00022741"/>
    </source>
</evidence>
<dbReference type="InterPro" id="IPR003593">
    <property type="entry name" value="AAA+_ATPase"/>
</dbReference>
<keyword evidence="9" id="KW-0233">DNA recombination</keyword>
<dbReference type="SMART" id="SM00382">
    <property type="entry name" value="AAA"/>
    <property type="match status" value="1"/>
</dbReference>
<evidence type="ECO:0000256" key="2">
    <source>
        <dbReference type="ARBA" id="ARBA00022763"/>
    </source>
</evidence>
<dbReference type="EC" id="5.6.2.3" evidence="9"/>
<evidence type="ECO:0000256" key="3">
    <source>
        <dbReference type="ARBA" id="ARBA00022801"/>
    </source>
</evidence>
<evidence type="ECO:0000256" key="5">
    <source>
        <dbReference type="ARBA" id="ARBA00022840"/>
    </source>
</evidence>
<dbReference type="SUPFAM" id="SSF52540">
    <property type="entry name" value="P-loop containing nucleoside triphosphate hydrolases"/>
    <property type="match status" value="2"/>
</dbReference>
<protein>
    <recommendedName>
        <fullName evidence="9">ATP-dependent DNA helicase</fullName>
        <ecNumber evidence="9">5.6.2.3</ecNumber>
    </recommendedName>
</protein>
<dbReference type="EMBL" id="JANBVN010000005">
    <property type="protein sequence ID" value="KAJ9165282.1"/>
    <property type="molecule type" value="Genomic_DNA"/>
</dbReference>
<dbReference type="Gene3D" id="3.40.50.300">
    <property type="entry name" value="P-loop containing nucleotide triphosphate hydrolases"/>
    <property type="match status" value="2"/>
</dbReference>
<feature type="domain" description="AAA+ ATPase" evidence="11">
    <location>
        <begin position="69"/>
        <end position="216"/>
    </location>
</feature>
<dbReference type="AlphaFoldDB" id="A0AA38S299"/>
<evidence type="ECO:0000256" key="7">
    <source>
        <dbReference type="ARBA" id="ARBA00023204"/>
    </source>
</evidence>
<organism evidence="12 13">
    <name type="scientific">Coniochaeta hoffmannii</name>
    <dbReference type="NCBI Taxonomy" id="91930"/>
    <lineage>
        <taxon>Eukaryota</taxon>
        <taxon>Fungi</taxon>
        <taxon>Dikarya</taxon>
        <taxon>Ascomycota</taxon>
        <taxon>Pezizomycotina</taxon>
        <taxon>Sordariomycetes</taxon>
        <taxon>Sordariomycetidae</taxon>
        <taxon>Coniochaetales</taxon>
        <taxon>Coniochaetaceae</taxon>
        <taxon>Coniochaeta</taxon>
    </lineage>
</organism>
<proteinExistence type="inferred from homology"/>
<feature type="region of interest" description="Disordered" evidence="10">
    <location>
        <begin position="21"/>
        <end position="45"/>
    </location>
</feature>
<reference evidence="12" key="1">
    <citation type="submission" date="2022-07" db="EMBL/GenBank/DDBJ databases">
        <title>Fungi with potential for degradation of polypropylene.</title>
        <authorList>
            <person name="Gostincar C."/>
        </authorList>
    </citation>
    <scope>NUCLEOTIDE SEQUENCE</scope>
    <source>
        <strain evidence="12">EXF-13287</strain>
    </source>
</reference>
<sequence length="610" mass="68836">MPGWTNAPDMSLAAAPSSYIPLDDDLPTPPASLHQKRPATPASVTVDTCGDPEPPLCAEQQQLVDLILQGNNVFYTGSAGCGKSTVLRAFVRRLRAMGKHVDIVAPTGKAALQVNGKTTWTYLGMRPEHNKEGLKFWRERAHGKLVWKRLEKTDVLVIDEISMIENFHLERINEMMKAARDPGKPFGGAQVVVTGDFCQLPPVKPFQNCIECGKALTRVRNPTGEYHKCARHGLYRDEDKWAFRSRAWEECGFAHFELTRVHRQSDARFVGMLQKCRRGLQLSEEEIDTLMNHKVDGVKHATQLHATRAAVVKINRDRFEKINLVPHAFFSLDHFEWREHHPDLRWKGTHKTKDRDARRPEALPAFESLKEHRFDECVELKKNMLVVLLTNLDLDAGLCNGSQGTIVGWETYDPKNLPKAATTVNGKDKREAAEQPGKLLHGDLAVMKQRMIRRFMELQRDHRIVNGERVEQRKAWPKVRFLNGETRTIYAECSVSELGDEKPYSLLSRTQVPLAPAWAMTIHKAQGMTMERVVVNLSGAFEDGQTYVALSRARSLGGLKIEGSADDLRFGLGPNREVQRFFREKFGQGGTQVECGIVAASEPIPSDDER</sequence>
<dbReference type="GO" id="GO:0043139">
    <property type="term" value="F:5'-3' DNA helicase activity"/>
    <property type="evidence" value="ECO:0007669"/>
    <property type="project" value="UniProtKB-EC"/>
</dbReference>
<comment type="similarity">
    <text evidence="9">Belongs to the helicase family.</text>
</comment>
<keyword evidence="1 9" id="KW-0547">Nucleotide-binding</keyword>
<dbReference type="GO" id="GO:0006281">
    <property type="term" value="P:DNA repair"/>
    <property type="evidence" value="ECO:0007669"/>
    <property type="project" value="UniProtKB-KW"/>
</dbReference>
<dbReference type="PANTHER" id="PTHR47642:SF5">
    <property type="entry name" value="ATP-DEPENDENT DNA HELICASE"/>
    <property type="match status" value="1"/>
</dbReference>
<gene>
    <name evidence="12" type="ORF">NKR19_g617</name>
</gene>
<dbReference type="GO" id="GO:0016787">
    <property type="term" value="F:hydrolase activity"/>
    <property type="evidence" value="ECO:0007669"/>
    <property type="project" value="UniProtKB-KW"/>
</dbReference>
<keyword evidence="6" id="KW-0238">DNA-binding</keyword>
<evidence type="ECO:0000259" key="11">
    <source>
        <dbReference type="SMART" id="SM00382"/>
    </source>
</evidence>
<dbReference type="Pfam" id="PF05970">
    <property type="entry name" value="PIF1"/>
    <property type="match status" value="1"/>
</dbReference>
<keyword evidence="2 9" id="KW-0227">DNA damage</keyword>
<dbReference type="CDD" id="cd18809">
    <property type="entry name" value="SF1_C_RecD"/>
    <property type="match status" value="1"/>
</dbReference>
<dbReference type="GO" id="GO:0005524">
    <property type="term" value="F:ATP binding"/>
    <property type="evidence" value="ECO:0007669"/>
    <property type="project" value="UniProtKB-KW"/>
</dbReference>
<evidence type="ECO:0000313" key="12">
    <source>
        <dbReference type="EMBL" id="KAJ9165282.1"/>
    </source>
</evidence>
<comment type="caution">
    <text evidence="12">The sequence shown here is derived from an EMBL/GenBank/DDBJ whole genome shotgun (WGS) entry which is preliminary data.</text>
</comment>
<evidence type="ECO:0000256" key="8">
    <source>
        <dbReference type="ARBA" id="ARBA00023235"/>
    </source>
</evidence>
<comment type="catalytic activity">
    <reaction evidence="9">
        <text>ATP + H2O = ADP + phosphate + H(+)</text>
        <dbReference type="Rhea" id="RHEA:13065"/>
        <dbReference type="ChEBI" id="CHEBI:15377"/>
        <dbReference type="ChEBI" id="CHEBI:15378"/>
        <dbReference type="ChEBI" id="CHEBI:30616"/>
        <dbReference type="ChEBI" id="CHEBI:43474"/>
        <dbReference type="ChEBI" id="CHEBI:456216"/>
        <dbReference type="EC" id="5.6.2.3"/>
    </reaction>
</comment>
<dbReference type="PANTHER" id="PTHR47642">
    <property type="entry name" value="ATP-DEPENDENT DNA HELICASE"/>
    <property type="match status" value="1"/>
</dbReference>
<comment type="cofactor">
    <cofactor evidence="9">
        <name>Mg(2+)</name>
        <dbReference type="ChEBI" id="CHEBI:18420"/>
    </cofactor>
</comment>
<keyword evidence="4 9" id="KW-0347">Helicase</keyword>
<accession>A0AA38S299</accession>
<keyword evidence="3 9" id="KW-0378">Hydrolase</keyword>
<dbReference type="Proteomes" id="UP001174691">
    <property type="component" value="Unassembled WGS sequence"/>
</dbReference>
<keyword evidence="13" id="KW-1185">Reference proteome</keyword>
<keyword evidence="5 9" id="KW-0067">ATP-binding</keyword>
<dbReference type="GO" id="GO:0006310">
    <property type="term" value="P:DNA recombination"/>
    <property type="evidence" value="ECO:0007669"/>
    <property type="project" value="UniProtKB-KW"/>
</dbReference>
<dbReference type="InterPro" id="IPR027417">
    <property type="entry name" value="P-loop_NTPase"/>
</dbReference>
<evidence type="ECO:0000256" key="6">
    <source>
        <dbReference type="ARBA" id="ARBA00023125"/>
    </source>
</evidence>
<evidence type="ECO:0000256" key="10">
    <source>
        <dbReference type="SAM" id="MobiDB-lite"/>
    </source>
</evidence>
<evidence type="ECO:0000256" key="9">
    <source>
        <dbReference type="RuleBase" id="RU363044"/>
    </source>
</evidence>
<keyword evidence="7 9" id="KW-0234">DNA repair</keyword>
<dbReference type="GO" id="GO:0000723">
    <property type="term" value="P:telomere maintenance"/>
    <property type="evidence" value="ECO:0007669"/>
    <property type="project" value="InterPro"/>
</dbReference>
<keyword evidence="8" id="KW-0413">Isomerase</keyword>
<evidence type="ECO:0000313" key="13">
    <source>
        <dbReference type="Proteomes" id="UP001174691"/>
    </source>
</evidence>